<proteinExistence type="predicted"/>
<name>A0A840HVM9_9SPHN</name>
<organism evidence="1 2">
    <name type="scientific">Rhizorhapis suberifaciens</name>
    <name type="common">corky root of lettuce</name>
    <dbReference type="NCBI Taxonomy" id="13656"/>
    <lineage>
        <taxon>Bacteria</taxon>
        <taxon>Pseudomonadati</taxon>
        <taxon>Pseudomonadota</taxon>
        <taxon>Alphaproteobacteria</taxon>
        <taxon>Sphingomonadales</taxon>
        <taxon>Sphingomonadaceae</taxon>
        <taxon>Rhizorhapis</taxon>
    </lineage>
</organism>
<dbReference type="Proteomes" id="UP000575068">
    <property type="component" value="Unassembled WGS sequence"/>
</dbReference>
<reference evidence="1 2" key="1">
    <citation type="submission" date="2020-08" db="EMBL/GenBank/DDBJ databases">
        <title>Genomic Encyclopedia of Type Strains, Phase IV (KMG-IV): sequencing the most valuable type-strain genomes for metagenomic binning, comparative biology and taxonomic classification.</title>
        <authorList>
            <person name="Goeker M."/>
        </authorList>
    </citation>
    <scope>NUCLEOTIDE SEQUENCE [LARGE SCALE GENOMIC DNA]</scope>
    <source>
        <strain evidence="1 2">DSM 7465</strain>
    </source>
</reference>
<dbReference type="AlphaFoldDB" id="A0A840HVM9"/>
<keyword evidence="2" id="KW-1185">Reference proteome</keyword>
<dbReference type="RefSeq" id="WP_184475535.1">
    <property type="nucleotide sequence ID" value="NZ_JACHOV010000007.1"/>
</dbReference>
<dbReference type="EMBL" id="JACHOV010000007">
    <property type="protein sequence ID" value="MBB4641741.1"/>
    <property type="molecule type" value="Genomic_DNA"/>
</dbReference>
<evidence type="ECO:0000313" key="2">
    <source>
        <dbReference type="Proteomes" id="UP000575068"/>
    </source>
</evidence>
<protein>
    <submittedName>
        <fullName evidence="1">Uncharacterized protein</fullName>
    </submittedName>
</protein>
<sequence length="61" mass="6977">MIRFVILALLILLTAALVWLWWSDYVLIEKCLDHGGRWDADKRVCRISVTPPPTSPAFLPV</sequence>
<comment type="caution">
    <text evidence="1">The sequence shown here is derived from an EMBL/GenBank/DDBJ whole genome shotgun (WGS) entry which is preliminary data.</text>
</comment>
<accession>A0A840HVM9</accession>
<gene>
    <name evidence="1" type="ORF">HNQ99_002054</name>
</gene>
<evidence type="ECO:0000313" key="1">
    <source>
        <dbReference type="EMBL" id="MBB4641741.1"/>
    </source>
</evidence>